<comment type="caution">
    <text evidence="9">The sequence shown here is derived from an EMBL/GenBank/DDBJ whole genome shotgun (WGS) entry which is preliminary data.</text>
</comment>
<evidence type="ECO:0000256" key="5">
    <source>
        <dbReference type="SAM" id="Coils"/>
    </source>
</evidence>
<feature type="domain" description="TRAF-type" evidence="8">
    <location>
        <begin position="156"/>
        <end position="209"/>
    </location>
</feature>
<dbReference type="PROSITE" id="PS00518">
    <property type="entry name" value="ZF_RING_1"/>
    <property type="match status" value="1"/>
</dbReference>
<evidence type="ECO:0000256" key="4">
    <source>
        <dbReference type="PROSITE-ProRule" id="PRU00207"/>
    </source>
</evidence>
<dbReference type="Pfam" id="PF13923">
    <property type="entry name" value="zf-C3HC4_2"/>
    <property type="match status" value="1"/>
</dbReference>
<sequence length="408" mass="47447">MSFDIRAIKYVDKVNDNLLCCICQTPFIDPVTTHCGHTFCSHCIQQSLETSCQCPIDRTVIRIEEIKPAVKIISNIVNELLVHCPEEGCDFVGQRQFIESHIKHDCQYTVTCCELEECKELLLKKDLDSHAENCQFRTLECQMCKKKLKKFELQKHYDHCPAEMIECVYCNTFRHRFEHGQHITECPQYRIPCDHQTYGCSWQDERQQLVDHLKHCPYEPIKDYLHQQQQNERNLKEDILRLQKENQSLKRQQYESQQRTDSILERLGTMFPTYFSPDLDMIPEEARSESVLVENQRVASELETLSANIASLELKQNMALMTETFRLQEELQGLRSVCHGLRMQMHYLMMDRKMASTTSAATTANATNGSQSENGTNPTGTMSSRNRMRSLLDLSTHLNTPPRPETKL</sequence>
<evidence type="ECO:0000313" key="10">
    <source>
        <dbReference type="Proteomes" id="UP000716291"/>
    </source>
</evidence>
<feature type="domain" description="RING-type" evidence="7">
    <location>
        <begin position="20"/>
        <end position="58"/>
    </location>
</feature>
<dbReference type="EMBL" id="JAANQT010000061">
    <property type="protein sequence ID" value="KAG1315144.1"/>
    <property type="molecule type" value="Genomic_DNA"/>
</dbReference>
<keyword evidence="10" id="KW-1185">Reference proteome</keyword>
<feature type="domain" description="TRAF-type" evidence="8">
    <location>
        <begin position="100"/>
        <end position="154"/>
    </location>
</feature>
<protein>
    <submittedName>
        <fullName evidence="9">Uncharacterized protein</fullName>
    </submittedName>
</protein>
<keyword evidence="2 4" id="KW-0863">Zinc-finger</keyword>
<keyword evidence="3 4" id="KW-0862">Zinc</keyword>
<keyword evidence="1 4" id="KW-0479">Metal-binding</keyword>
<accession>A0A9P6XJ88</accession>
<feature type="region of interest" description="Disordered" evidence="6">
    <location>
        <begin position="358"/>
        <end position="384"/>
    </location>
</feature>
<dbReference type="PROSITE" id="PS50145">
    <property type="entry name" value="ZF_TRAF"/>
    <property type="match status" value="2"/>
</dbReference>
<organism evidence="9 10">
    <name type="scientific">Rhizopus oryzae</name>
    <name type="common">Mucormycosis agent</name>
    <name type="synonym">Rhizopus arrhizus var. delemar</name>
    <dbReference type="NCBI Taxonomy" id="64495"/>
    <lineage>
        <taxon>Eukaryota</taxon>
        <taxon>Fungi</taxon>
        <taxon>Fungi incertae sedis</taxon>
        <taxon>Mucoromycota</taxon>
        <taxon>Mucoromycotina</taxon>
        <taxon>Mucoromycetes</taxon>
        <taxon>Mucorales</taxon>
        <taxon>Mucorineae</taxon>
        <taxon>Rhizopodaceae</taxon>
        <taxon>Rhizopus</taxon>
    </lineage>
</organism>
<gene>
    <name evidence="9" type="ORF">G6F64_000891</name>
</gene>
<feature type="coiled-coil region" evidence="5">
    <location>
        <begin position="225"/>
        <end position="252"/>
    </location>
</feature>
<proteinExistence type="predicted"/>
<reference evidence="9" key="1">
    <citation type="journal article" date="2020" name="Microb. Genom.">
        <title>Genetic diversity of clinical and environmental Mucorales isolates obtained from an investigation of mucormycosis cases among solid organ transplant recipients.</title>
        <authorList>
            <person name="Nguyen M.H."/>
            <person name="Kaul D."/>
            <person name="Muto C."/>
            <person name="Cheng S.J."/>
            <person name="Richter R.A."/>
            <person name="Bruno V.M."/>
            <person name="Liu G."/>
            <person name="Beyhan S."/>
            <person name="Sundermann A.J."/>
            <person name="Mounaud S."/>
            <person name="Pasculle A.W."/>
            <person name="Nierman W.C."/>
            <person name="Driscoll E."/>
            <person name="Cumbie R."/>
            <person name="Clancy C.J."/>
            <person name="Dupont C.L."/>
        </authorList>
    </citation>
    <scope>NUCLEOTIDE SEQUENCE</scope>
    <source>
        <strain evidence="9">GL11</strain>
    </source>
</reference>
<dbReference type="InterPro" id="IPR001841">
    <property type="entry name" value="Znf_RING"/>
</dbReference>
<dbReference type="InterPro" id="IPR001293">
    <property type="entry name" value="Znf_TRAF"/>
</dbReference>
<dbReference type="Pfam" id="PF15965">
    <property type="entry name" value="zf-TRAF_2"/>
    <property type="match status" value="1"/>
</dbReference>
<evidence type="ECO:0000256" key="3">
    <source>
        <dbReference type="ARBA" id="ARBA00022833"/>
    </source>
</evidence>
<evidence type="ECO:0000256" key="1">
    <source>
        <dbReference type="ARBA" id="ARBA00022723"/>
    </source>
</evidence>
<dbReference type="PANTHER" id="PTHR10131:SF94">
    <property type="entry name" value="TNF RECEPTOR-ASSOCIATED FACTOR 4"/>
    <property type="match status" value="1"/>
</dbReference>
<feature type="compositionally biased region" description="Low complexity" evidence="6">
    <location>
        <begin position="358"/>
        <end position="368"/>
    </location>
</feature>
<evidence type="ECO:0000259" key="7">
    <source>
        <dbReference type="PROSITE" id="PS50089"/>
    </source>
</evidence>
<feature type="zinc finger region" description="TRAF-type" evidence="4">
    <location>
        <begin position="156"/>
        <end position="209"/>
    </location>
</feature>
<evidence type="ECO:0000256" key="2">
    <source>
        <dbReference type="ARBA" id="ARBA00022771"/>
    </source>
</evidence>
<name>A0A9P6XJ88_RHIOR</name>
<evidence type="ECO:0000313" key="9">
    <source>
        <dbReference type="EMBL" id="KAG1315144.1"/>
    </source>
</evidence>
<evidence type="ECO:0000259" key="8">
    <source>
        <dbReference type="PROSITE" id="PS50145"/>
    </source>
</evidence>
<dbReference type="Gene3D" id="3.30.40.10">
    <property type="entry name" value="Zinc/RING finger domain, C3HC4 (zinc finger)"/>
    <property type="match status" value="3"/>
</dbReference>
<dbReference type="InterPro" id="IPR013083">
    <property type="entry name" value="Znf_RING/FYVE/PHD"/>
</dbReference>
<dbReference type="PROSITE" id="PS50089">
    <property type="entry name" value="ZF_RING_2"/>
    <property type="match status" value="1"/>
</dbReference>
<keyword evidence="5" id="KW-0175">Coiled coil</keyword>
<feature type="compositionally biased region" description="Polar residues" evidence="6">
    <location>
        <begin position="369"/>
        <end position="384"/>
    </location>
</feature>
<feature type="zinc finger region" description="TRAF-type" evidence="4">
    <location>
        <begin position="100"/>
        <end position="154"/>
    </location>
</feature>
<dbReference type="Proteomes" id="UP000716291">
    <property type="component" value="Unassembled WGS sequence"/>
</dbReference>
<dbReference type="SUPFAM" id="SSF49599">
    <property type="entry name" value="TRAF domain-like"/>
    <property type="match status" value="1"/>
</dbReference>
<dbReference type="SUPFAM" id="SSF57850">
    <property type="entry name" value="RING/U-box"/>
    <property type="match status" value="1"/>
</dbReference>
<dbReference type="AlphaFoldDB" id="A0A9P6XJ88"/>
<dbReference type="InterPro" id="IPR017907">
    <property type="entry name" value="Znf_RING_CS"/>
</dbReference>
<dbReference type="PANTHER" id="PTHR10131">
    <property type="entry name" value="TNF RECEPTOR ASSOCIATED FACTOR"/>
    <property type="match status" value="1"/>
</dbReference>
<evidence type="ECO:0000256" key="6">
    <source>
        <dbReference type="SAM" id="MobiDB-lite"/>
    </source>
</evidence>
<dbReference type="SMART" id="SM00184">
    <property type="entry name" value="RING"/>
    <property type="match status" value="1"/>
</dbReference>
<dbReference type="GO" id="GO:0008270">
    <property type="term" value="F:zinc ion binding"/>
    <property type="evidence" value="ECO:0007669"/>
    <property type="project" value="UniProtKB-KW"/>
</dbReference>